<proteinExistence type="predicted"/>
<sequence>MREENEEVVLVDKEVVAVAVEKEEDEDEDEDDAEEDKDEDKNKDKDEEGAAATATAAEHHSSTHQENYLHSDYFCETWMEAIHKQRNRV</sequence>
<dbReference type="PaxDb" id="55529-EKX45886"/>
<feature type="compositionally biased region" description="Basic and acidic residues" evidence="1">
    <location>
        <begin position="39"/>
        <end position="48"/>
    </location>
</feature>
<dbReference type="KEGG" id="gtt:GUITHDRAFT_108337"/>
<evidence type="ECO:0000313" key="2">
    <source>
        <dbReference type="EMBL" id="EKX45886.1"/>
    </source>
</evidence>
<reference evidence="3" key="3">
    <citation type="submission" date="2015-06" db="UniProtKB">
        <authorList>
            <consortium name="EnsemblProtists"/>
        </authorList>
    </citation>
    <scope>IDENTIFICATION</scope>
</reference>
<evidence type="ECO:0000313" key="3">
    <source>
        <dbReference type="EnsemblProtists" id="EKX45886"/>
    </source>
</evidence>
<dbReference type="Proteomes" id="UP000011087">
    <property type="component" value="Unassembled WGS sequence"/>
</dbReference>
<dbReference type="EMBL" id="JH992997">
    <property type="protein sequence ID" value="EKX45886.1"/>
    <property type="molecule type" value="Genomic_DNA"/>
</dbReference>
<feature type="compositionally biased region" description="Acidic residues" evidence="1">
    <location>
        <begin position="22"/>
        <end position="38"/>
    </location>
</feature>
<dbReference type="GeneID" id="17302471"/>
<name>L1JBJ9_GUITC</name>
<reference evidence="4" key="2">
    <citation type="submission" date="2012-11" db="EMBL/GenBank/DDBJ databases">
        <authorList>
            <person name="Kuo A."/>
            <person name="Curtis B.A."/>
            <person name="Tanifuji G."/>
            <person name="Burki F."/>
            <person name="Gruber A."/>
            <person name="Irimia M."/>
            <person name="Maruyama S."/>
            <person name="Arias M.C."/>
            <person name="Ball S.G."/>
            <person name="Gile G.H."/>
            <person name="Hirakawa Y."/>
            <person name="Hopkins J.F."/>
            <person name="Rensing S.A."/>
            <person name="Schmutz J."/>
            <person name="Symeonidi A."/>
            <person name="Elias M."/>
            <person name="Eveleigh R.J."/>
            <person name="Herman E.K."/>
            <person name="Klute M.J."/>
            <person name="Nakayama T."/>
            <person name="Obornik M."/>
            <person name="Reyes-Prieto A."/>
            <person name="Armbrust E.V."/>
            <person name="Aves S.J."/>
            <person name="Beiko R.G."/>
            <person name="Coutinho P."/>
            <person name="Dacks J.B."/>
            <person name="Durnford D.G."/>
            <person name="Fast N.M."/>
            <person name="Green B.R."/>
            <person name="Grisdale C."/>
            <person name="Hempe F."/>
            <person name="Henrissat B."/>
            <person name="Hoppner M.P."/>
            <person name="Ishida K.-I."/>
            <person name="Kim E."/>
            <person name="Koreny L."/>
            <person name="Kroth P.G."/>
            <person name="Liu Y."/>
            <person name="Malik S.-B."/>
            <person name="Maier U.G."/>
            <person name="McRose D."/>
            <person name="Mock T."/>
            <person name="Neilson J.A."/>
            <person name="Onodera N.T."/>
            <person name="Poole A.M."/>
            <person name="Pritham E.J."/>
            <person name="Richards T.A."/>
            <person name="Rocap G."/>
            <person name="Roy S.W."/>
            <person name="Sarai C."/>
            <person name="Schaack S."/>
            <person name="Shirato S."/>
            <person name="Slamovits C.H."/>
            <person name="Spencer D.F."/>
            <person name="Suzuki S."/>
            <person name="Worden A.Z."/>
            <person name="Zauner S."/>
            <person name="Barry K."/>
            <person name="Bell C."/>
            <person name="Bharti A.K."/>
            <person name="Crow J.A."/>
            <person name="Grimwood J."/>
            <person name="Kramer R."/>
            <person name="Lindquist E."/>
            <person name="Lucas S."/>
            <person name="Salamov A."/>
            <person name="McFadden G.I."/>
            <person name="Lane C.E."/>
            <person name="Keeling P.J."/>
            <person name="Gray M.W."/>
            <person name="Grigoriev I.V."/>
            <person name="Archibald J.M."/>
        </authorList>
    </citation>
    <scope>NUCLEOTIDE SEQUENCE</scope>
    <source>
        <strain evidence="4">CCMP2712</strain>
    </source>
</reference>
<feature type="region of interest" description="Disordered" evidence="1">
    <location>
        <begin position="1"/>
        <end position="67"/>
    </location>
</feature>
<feature type="compositionally biased region" description="Basic and acidic residues" evidence="1">
    <location>
        <begin position="57"/>
        <end position="67"/>
    </location>
</feature>
<organism evidence="2">
    <name type="scientific">Guillardia theta (strain CCMP2712)</name>
    <name type="common">Cryptophyte</name>
    <dbReference type="NCBI Taxonomy" id="905079"/>
    <lineage>
        <taxon>Eukaryota</taxon>
        <taxon>Cryptophyceae</taxon>
        <taxon>Pyrenomonadales</taxon>
        <taxon>Geminigeraceae</taxon>
        <taxon>Guillardia</taxon>
    </lineage>
</organism>
<protein>
    <submittedName>
        <fullName evidence="2 3">Uncharacterized protein</fullName>
    </submittedName>
</protein>
<dbReference type="AlphaFoldDB" id="L1JBJ9"/>
<dbReference type="RefSeq" id="XP_005832866.1">
    <property type="nucleotide sequence ID" value="XM_005832809.1"/>
</dbReference>
<keyword evidence="4" id="KW-1185">Reference proteome</keyword>
<gene>
    <name evidence="2" type="ORF">GUITHDRAFT_108337</name>
</gene>
<dbReference type="EnsemblProtists" id="EKX45886">
    <property type="protein sequence ID" value="EKX45886"/>
    <property type="gene ID" value="GUITHDRAFT_108337"/>
</dbReference>
<dbReference type="HOGENOM" id="CLU_2459483_0_0_1"/>
<evidence type="ECO:0000256" key="1">
    <source>
        <dbReference type="SAM" id="MobiDB-lite"/>
    </source>
</evidence>
<accession>L1JBJ9</accession>
<evidence type="ECO:0000313" key="4">
    <source>
        <dbReference type="Proteomes" id="UP000011087"/>
    </source>
</evidence>
<reference evidence="2 4" key="1">
    <citation type="journal article" date="2012" name="Nature">
        <title>Algal genomes reveal evolutionary mosaicism and the fate of nucleomorphs.</title>
        <authorList>
            <consortium name="DOE Joint Genome Institute"/>
            <person name="Curtis B.A."/>
            <person name="Tanifuji G."/>
            <person name="Burki F."/>
            <person name="Gruber A."/>
            <person name="Irimia M."/>
            <person name="Maruyama S."/>
            <person name="Arias M.C."/>
            <person name="Ball S.G."/>
            <person name="Gile G.H."/>
            <person name="Hirakawa Y."/>
            <person name="Hopkins J.F."/>
            <person name="Kuo A."/>
            <person name="Rensing S.A."/>
            <person name="Schmutz J."/>
            <person name="Symeonidi A."/>
            <person name="Elias M."/>
            <person name="Eveleigh R.J."/>
            <person name="Herman E.K."/>
            <person name="Klute M.J."/>
            <person name="Nakayama T."/>
            <person name="Obornik M."/>
            <person name="Reyes-Prieto A."/>
            <person name="Armbrust E.V."/>
            <person name="Aves S.J."/>
            <person name="Beiko R.G."/>
            <person name="Coutinho P."/>
            <person name="Dacks J.B."/>
            <person name="Durnford D.G."/>
            <person name="Fast N.M."/>
            <person name="Green B.R."/>
            <person name="Grisdale C.J."/>
            <person name="Hempel F."/>
            <person name="Henrissat B."/>
            <person name="Hoppner M.P."/>
            <person name="Ishida K."/>
            <person name="Kim E."/>
            <person name="Koreny L."/>
            <person name="Kroth P.G."/>
            <person name="Liu Y."/>
            <person name="Malik S.B."/>
            <person name="Maier U.G."/>
            <person name="McRose D."/>
            <person name="Mock T."/>
            <person name="Neilson J.A."/>
            <person name="Onodera N.T."/>
            <person name="Poole A.M."/>
            <person name="Pritham E.J."/>
            <person name="Richards T.A."/>
            <person name="Rocap G."/>
            <person name="Roy S.W."/>
            <person name="Sarai C."/>
            <person name="Schaack S."/>
            <person name="Shirato S."/>
            <person name="Slamovits C.H."/>
            <person name="Spencer D.F."/>
            <person name="Suzuki S."/>
            <person name="Worden A.Z."/>
            <person name="Zauner S."/>
            <person name="Barry K."/>
            <person name="Bell C."/>
            <person name="Bharti A.K."/>
            <person name="Crow J.A."/>
            <person name="Grimwood J."/>
            <person name="Kramer R."/>
            <person name="Lindquist E."/>
            <person name="Lucas S."/>
            <person name="Salamov A."/>
            <person name="McFadden G.I."/>
            <person name="Lane C.E."/>
            <person name="Keeling P.J."/>
            <person name="Gray M.W."/>
            <person name="Grigoriev I.V."/>
            <person name="Archibald J.M."/>
        </authorList>
    </citation>
    <scope>NUCLEOTIDE SEQUENCE</scope>
    <source>
        <strain evidence="2 4">CCMP2712</strain>
    </source>
</reference>